<dbReference type="EMBL" id="JABXWT010000008">
    <property type="protein sequence ID" value="NVO57046.1"/>
    <property type="molecule type" value="Genomic_DNA"/>
</dbReference>
<accession>A0ABX2PTQ4</accession>
<keyword evidence="3" id="KW-1185">Reference proteome</keyword>
<dbReference type="RefSeq" id="WP_176866069.1">
    <property type="nucleotide sequence ID" value="NZ_JABXWT010000008.1"/>
</dbReference>
<feature type="transmembrane region" description="Helical" evidence="1">
    <location>
        <begin position="12"/>
        <end position="30"/>
    </location>
</feature>
<reference evidence="2 3" key="1">
    <citation type="submission" date="2020-06" db="EMBL/GenBank/DDBJ databases">
        <authorList>
            <person name="Cao W.R."/>
        </authorList>
    </citation>
    <scope>NUCLEOTIDE SEQUENCE [LARGE SCALE GENOMIC DNA]</scope>
    <source>
        <strain evidence="2 3">B1Z28</strain>
    </source>
</reference>
<evidence type="ECO:0000313" key="3">
    <source>
        <dbReference type="Proteomes" id="UP000630805"/>
    </source>
</evidence>
<protein>
    <recommendedName>
        <fullName evidence="4">Secreted protein with PEP-CTERM sorting signal</fullName>
    </recommendedName>
</protein>
<sequence length="60" mass="6334">MLEGLSSEVILSLAGAGVSVLALGGITMALRPKPRKSDIDVDALVRNAPYHRLHNVVALK</sequence>
<organism evidence="2 3">
    <name type="scientific">Ruegeria haliotis</name>
    <dbReference type="NCBI Taxonomy" id="2747601"/>
    <lineage>
        <taxon>Bacteria</taxon>
        <taxon>Pseudomonadati</taxon>
        <taxon>Pseudomonadota</taxon>
        <taxon>Alphaproteobacteria</taxon>
        <taxon>Rhodobacterales</taxon>
        <taxon>Roseobacteraceae</taxon>
        <taxon>Ruegeria</taxon>
    </lineage>
</organism>
<proteinExistence type="predicted"/>
<keyword evidence="1" id="KW-0812">Transmembrane</keyword>
<keyword evidence="1" id="KW-1133">Transmembrane helix</keyword>
<name>A0ABX2PTQ4_9RHOB</name>
<comment type="caution">
    <text evidence="2">The sequence shown here is derived from an EMBL/GenBank/DDBJ whole genome shotgun (WGS) entry which is preliminary data.</text>
</comment>
<evidence type="ECO:0000313" key="2">
    <source>
        <dbReference type="EMBL" id="NVO57046.1"/>
    </source>
</evidence>
<evidence type="ECO:0008006" key="4">
    <source>
        <dbReference type="Google" id="ProtNLM"/>
    </source>
</evidence>
<gene>
    <name evidence="2" type="ORF">HW561_14720</name>
</gene>
<evidence type="ECO:0000256" key="1">
    <source>
        <dbReference type="SAM" id="Phobius"/>
    </source>
</evidence>
<keyword evidence="1" id="KW-0472">Membrane</keyword>
<dbReference type="Proteomes" id="UP000630805">
    <property type="component" value="Unassembled WGS sequence"/>
</dbReference>